<dbReference type="Proteomes" id="UP000410492">
    <property type="component" value="Unassembled WGS sequence"/>
</dbReference>
<dbReference type="PANTHER" id="PTHR42808">
    <property type="entry name" value="HYDROXYSTEROID DEHYDROGENASE-LIKE PROTEIN 2"/>
    <property type="match status" value="1"/>
</dbReference>
<proteinExistence type="predicted"/>
<evidence type="ECO:0000313" key="2">
    <source>
        <dbReference type="Proteomes" id="UP000410492"/>
    </source>
</evidence>
<dbReference type="GO" id="GO:0005739">
    <property type="term" value="C:mitochondrion"/>
    <property type="evidence" value="ECO:0007669"/>
    <property type="project" value="TreeGrafter"/>
</dbReference>
<gene>
    <name evidence="1" type="ORF">CALMAC_LOCUS13473</name>
</gene>
<organism evidence="1 2">
    <name type="scientific">Callosobruchus maculatus</name>
    <name type="common">Southern cowpea weevil</name>
    <name type="synonym">Pulse bruchid</name>
    <dbReference type="NCBI Taxonomy" id="64391"/>
    <lineage>
        <taxon>Eukaryota</taxon>
        <taxon>Metazoa</taxon>
        <taxon>Ecdysozoa</taxon>
        <taxon>Arthropoda</taxon>
        <taxon>Hexapoda</taxon>
        <taxon>Insecta</taxon>
        <taxon>Pterygota</taxon>
        <taxon>Neoptera</taxon>
        <taxon>Endopterygota</taxon>
        <taxon>Coleoptera</taxon>
        <taxon>Polyphaga</taxon>
        <taxon>Cucujiformia</taxon>
        <taxon>Chrysomeloidea</taxon>
        <taxon>Chrysomelidae</taxon>
        <taxon>Bruchinae</taxon>
        <taxon>Bruchini</taxon>
        <taxon>Callosobruchus</taxon>
    </lineage>
</organism>
<sequence length="113" mass="12277">MLTGSDSKAFSRKPEIMADAAYAILIQDPKTCTGNFFVDEKVLANAGVTDLKHLAPQSKPNKIEEEPQGEVAKLFKKIEASISAETVKKTQAVFAFNVTGDEAGKWCAEDLQD</sequence>
<dbReference type="PANTHER" id="PTHR42808:SF3">
    <property type="entry name" value="HYDROXYSTEROID DEHYDROGENASE-LIKE PROTEIN 2"/>
    <property type="match status" value="1"/>
</dbReference>
<reference evidence="1 2" key="1">
    <citation type="submission" date="2019-01" db="EMBL/GenBank/DDBJ databases">
        <authorList>
            <person name="Sayadi A."/>
        </authorList>
    </citation>
    <scope>NUCLEOTIDE SEQUENCE [LARGE SCALE GENOMIC DNA]</scope>
</reference>
<dbReference type="AlphaFoldDB" id="A0A653D0R7"/>
<accession>A0A653D0R7</accession>
<evidence type="ECO:0000313" key="1">
    <source>
        <dbReference type="EMBL" id="VEN53776.1"/>
    </source>
</evidence>
<protein>
    <submittedName>
        <fullName evidence="1">Uncharacterized protein</fullName>
    </submittedName>
</protein>
<dbReference type="InterPro" id="IPR051935">
    <property type="entry name" value="HSDL2"/>
</dbReference>
<keyword evidence="2" id="KW-1185">Reference proteome</keyword>
<dbReference type="OrthoDB" id="5327538at2759"/>
<name>A0A653D0R7_CALMS</name>
<dbReference type="EMBL" id="CAACVG010009646">
    <property type="protein sequence ID" value="VEN53776.1"/>
    <property type="molecule type" value="Genomic_DNA"/>
</dbReference>